<dbReference type="RefSeq" id="WP_145020635.1">
    <property type="nucleotide sequence ID" value="NZ_VLLN01000007.1"/>
</dbReference>
<name>A0A562VPR6_9BACT</name>
<dbReference type="Proteomes" id="UP000319449">
    <property type="component" value="Unassembled WGS sequence"/>
</dbReference>
<protein>
    <submittedName>
        <fullName evidence="2">Uncharacterized protein DUF3732</fullName>
    </submittedName>
</protein>
<evidence type="ECO:0000313" key="3">
    <source>
        <dbReference type="Proteomes" id="UP000319449"/>
    </source>
</evidence>
<dbReference type="InterPro" id="IPR027417">
    <property type="entry name" value="P-loop_NTPase"/>
</dbReference>
<dbReference type="Pfam" id="PF12532">
    <property type="entry name" value="DUF3732"/>
    <property type="match status" value="1"/>
</dbReference>
<feature type="coiled-coil region" evidence="1">
    <location>
        <begin position="197"/>
        <end position="231"/>
    </location>
</feature>
<evidence type="ECO:0000256" key="1">
    <source>
        <dbReference type="SAM" id="Coils"/>
    </source>
</evidence>
<keyword evidence="3" id="KW-1185">Reference proteome</keyword>
<evidence type="ECO:0000313" key="2">
    <source>
        <dbReference type="EMBL" id="TWJ19707.1"/>
    </source>
</evidence>
<sequence>MKIAILKIILWPKDTSHLPRVIHFAPGKINIITGESAAGKSTLTSIIDYCLGSGKCSIPVGLIREVTGWFGLHLQLANTEMIVARRNPEDQQTTGDLYWAEGMELSVPLTVEKNARVEDLKNRFNQISHLPSLDFSSDENVGFGGRPSFRDMAAFNFQPQHIVANPYTFFYKADTTEHREKLRLIFPLVLGAIDASTLAKQRELKDTEREHEKLRRELEARLAAARSWEAEIESYYLQALTFGLLPNSPPHKAGWSLDKYILELKKVPETIRAMDIPDIKEGTSEAGVTELTLLINEEDRLSQEIGSIRQRLGKLDQLSSSVDDYSTTLTSQEDRMQGVGWFEQNLQKMHQCPVCSAVHTEGNPRLVELQTLARELKSLTASVHQAPAKLDQELAVLRQELRDREAAISKARQKRKFLEGRSTELSAQRQRVRQIYLFVGRVEQALENVSASRNVDDIRTKVQSLADNIAKLRRDLDPRMQRERLSAAVDTVSAKIAGYAQLLQLEHAKENVRLNIRELSLQFSRLSGRTDFLWEVGSGQNWVGYHVAGMLALHEHFISLNLNPVPRFLVIDQPSQVYFPEAWPSMEQSPDGEDKVASSTDIAGVRRIFNTLSNFIDVMAGQFQVIVTEHAGSITWEGIPHVHLVGNWRAGHDEFLIPTAWQNVELTEK</sequence>
<dbReference type="SUPFAM" id="SSF52540">
    <property type="entry name" value="P-loop containing nucleoside triphosphate hydrolases"/>
    <property type="match status" value="1"/>
</dbReference>
<dbReference type="InterPro" id="IPR022205">
    <property type="entry name" value="DUF3732"/>
</dbReference>
<comment type="caution">
    <text evidence="2">The sequence shown here is derived from an EMBL/GenBank/DDBJ whole genome shotgun (WGS) entry which is preliminary data.</text>
</comment>
<organism evidence="2 3">
    <name type="scientific">Geobacter argillaceus</name>
    <dbReference type="NCBI Taxonomy" id="345631"/>
    <lineage>
        <taxon>Bacteria</taxon>
        <taxon>Pseudomonadati</taxon>
        <taxon>Thermodesulfobacteriota</taxon>
        <taxon>Desulfuromonadia</taxon>
        <taxon>Geobacterales</taxon>
        <taxon>Geobacteraceae</taxon>
        <taxon>Geobacter</taxon>
    </lineage>
</organism>
<proteinExistence type="predicted"/>
<dbReference type="Gene3D" id="1.10.287.1490">
    <property type="match status" value="1"/>
</dbReference>
<reference evidence="2 3" key="1">
    <citation type="submission" date="2019-07" db="EMBL/GenBank/DDBJ databases">
        <title>Genomic Encyclopedia of Archaeal and Bacterial Type Strains, Phase II (KMG-II): from individual species to whole genera.</title>
        <authorList>
            <person name="Goeker M."/>
        </authorList>
    </citation>
    <scope>NUCLEOTIDE SEQUENCE [LARGE SCALE GENOMIC DNA]</scope>
    <source>
        <strain evidence="2 3">ATCC BAA-1139</strain>
    </source>
</reference>
<dbReference type="OrthoDB" id="103556at2"/>
<dbReference type="AlphaFoldDB" id="A0A562VPR6"/>
<dbReference type="EMBL" id="VLLN01000007">
    <property type="protein sequence ID" value="TWJ19707.1"/>
    <property type="molecule type" value="Genomic_DNA"/>
</dbReference>
<feature type="coiled-coil region" evidence="1">
    <location>
        <begin position="394"/>
        <end position="428"/>
    </location>
</feature>
<dbReference type="Gene3D" id="3.40.50.300">
    <property type="entry name" value="P-loop containing nucleotide triphosphate hydrolases"/>
    <property type="match status" value="1"/>
</dbReference>
<keyword evidence="1" id="KW-0175">Coiled coil</keyword>
<accession>A0A562VPR6</accession>
<gene>
    <name evidence="2" type="ORF">JN12_01508</name>
</gene>